<dbReference type="AlphaFoldDB" id="A0AAN6Y3V4"/>
<dbReference type="InterPro" id="IPR036047">
    <property type="entry name" value="F-box-like_dom_sf"/>
</dbReference>
<keyword evidence="4" id="KW-1185">Reference proteome</keyword>
<organism evidence="3 4">
    <name type="scientific">Rhypophila decipiens</name>
    <dbReference type="NCBI Taxonomy" id="261697"/>
    <lineage>
        <taxon>Eukaryota</taxon>
        <taxon>Fungi</taxon>
        <taxon>Dikarya</taxon>
        <taxon>Ascomycota</taxon>
        <taxon>Pezizomycotina</taxon>
        <taxon>Sordariomycetes</taxon>
        <taxon>Sordariomycetidae</taxon>
        <taxon>Sordariales</taxon>
        <taxon>Naviculisporaceae</taxon>
        <taxon>Rhypophila</taxon>
    </lineage>
</organism>
<name>A0AAN6Y3V4_9PEZI</name>
<dbReference type="SMART" id="SM00256">
    <property type="entry name" value="FBOX"/>
    <property type="match status" value="1"/>
</dbReference>
<dbReference type="SUPFAM" id="SSF81383">
    <property type="entry name" value="F-box domain"/>
    <property type="match status" value="1"/>
</dbReference>
<evidence type="ECO:0000256" key="1">
    <source>
        <dbReference type="SAM" id="MobiDB-lite"/>
    </source>
</evidence>
<evidence type="ECO:0000259" key="2">
    <source>
        <dbReference type="PROSITE" id="PS50181"/>
    </source>
</evidence>
<dbReference type="CDD" id="cd09917">
    <property type="entry name" value="F-box_SF"/>
    <property type="match status" value="1"/>
</dbReference>
<dbReference type="Proteomes" id="UP001301769">
    <property type="component" value="Unassembled WGS sequence"/>
</dbReference>
<dbReference type="PROSITE" id="PS50181">
    <property type="entry name" value="FBOX"/>
    <property type="match status" value="1"/>
</dbReference>
<reference evidence="3" key="2">
    <citation type="submission" date="2023-05" db="EMBL/GenBank/DDBJ databases">
        <authorList>
            <consortium name="Lawrence Berkeley National Laboratory"/>
            <person name="Steindorff A."/>
            <person name="Hensen N."/>
            <person name="Bonometti L."/>
            <person name="Westerberg I."/>
            <person name="Brannstrom I.O."/>
            <person name="Guillou S."/>
            <person name="Cros-Aarteil S."/>
            <person name="Calhoun S."/>
            <person name="Haridas S."/>
            <person name="Kuo A."/>
            <person name="Mondo S."/>
            <person name="Pangilinan J."/>
            <person name="Riley R."/>
            <person name="Labutti K."/>
            <person name="Andreopoulos B."/>
            <person name="Lipzen A."/>
            <person name="Chen C."/>
            <person name="Yanf M."/>
            <person name="Daum C."/>
            <person name="Ng V."/>
            <person name="Clum A."/>
            <person name="Ohm R."/>
            <person name="Martin F."/>
            <person name="Silar P."/>
            <person name="Natvig D."/>
            <person name="Lalanne C."/>
            <person name="Gautier V."/>
            <person name="Ament-Velasquez S.L."/>
            <person name="Kruys A."/>
            <person name="Hutchinson M.I."/>
            <person name="Powell A.J."/>
            <person name="Barry K."/>
            <person name="Miller A.N."/>
            <person name="Grigoriev I.V."/>
            <person name="Debuchy R."/>
            <person name="Gladieux P."/>
            <person name="Thoren M.H."/>
            <person name="Johannesson H."/>
        </authorList>
    </citation>
    <scope>NUCLEOTIDE SEQUENCE</scope>
    <source>
        <strain evidence="3">PSN293</strain>
    </source>
</reference>
<protein>
    <recommendedName>
        <fullName evidence="2">F-box domain-containing protein</fullName>
    </recommendedName>
</protein>
<dbReference type="Pfam" id="PF12937">
    <property type="entry name" value="F-box-like"/>
    <property type="match status" value="1"/>
</dbReference>
<reference evidence="3" key="1">
    <citation type="journal article" date="2023" name="Mol. Phylogenet. Evol.">
        <title>Genome-scale phylogeny and comparative genomics of the fungal order Sordariales.</title>
        <authorList>
            <person name="Hensen N."/>
            <person name="Bonometti L."/>
            <person name="Westerberg I."/>
            <person name="Brannstrom I.O."/>
            <person name="Guillou S."/>
            <person name="Cros-Aarteil S."/>
            <person name="Calhoun S."/>
            <person name="Haridas S."/>
            <person name="Kuo A."/>
            <person name="Mondo S."/>
            <person name="Pangilinan J."/>
            <person name="Riley R."/>
            <person name="LaButti K."/>
            <person name="Andreopoulos B."/>
            <person name="Lipzen A."/>
            <person name="Chen C."/>
            <person name="Yan M."/>
            <person name="Daum C."/>
            <person name="Ng V."/>
            <person name="Clum A."/>
            <person name="Steindorff A."/>
            <person name="Ohm R.A."/>
            <person name="Martin F."/>
            <person name="Silar P."/>
            <person name="Natvig D.O."/>
            <person name="Lalanne C."/>
            <person name="Gautier V."/>
            <person name="Ament-Velasquez S.L."/>
            <person name="Kruys A."/>
            <person name="Hutchinson M.I."/>
            <person name="Powell A.J."/>
            <person name="Barry K."/>
            <person name="Miller A.N."/>
            <person name="Grigoriev I.V."/>
            <person name="Debuchy R."/>
            <person name="Gladieux P."/>
            <person name="Hiltunen Thoren M."/>
            <person name="Johannesson H."/>
        </authorList>
    </citation>
    <scope>NUCLEOTIDE SEQUENCE</scope>
    <source>
        <strain evidence="3">PSN293</strain>
    </source>
</reference>
<evidence type="ECO:0000313" key="3">
    <source>
        <dbReference type="EMBL" id="KAK4212178.1"/>
    </source>
</evidence>
<evidence type="ECO:0000313" key="4">
    <source>
        <dbReference type="Proteomes" id="UP001301769"/>
    </source>
</evidence>
<sequence>MDSPGSHAAAPNRDSQSYNEAQNHPLTAPMLHNAARSLLASLPDKILLRIMSHADDIDLFCLRRTCRTMLRLFSDPSFLRLHDDSADVDERSESRTFGHCRMDNGLYVWPRKRGAPCKRELLTEAPKKALRELLLRDMYCETCRNVDPAVEKRLRTEMLYSSGCKESHPAGLFSYAERHKGDAEARQCIGRQGRIRASLFEWARSERGGAAYIFGPARRNEFRHEMIPFDPNYCSFTRRCPTHRAEVNWEEQGKTLDQSRWLQKAHIWISYLLRCNYSPQECIAMRYVKWIPLGECNTSVGSRFPQLLSRLWSIMTFTSPRQEPIRFPGGKTQPWSAAWFMALDPESYELRDDVESRGVY</sequence>
<dbReference type="InterPro" id="IPR001810">
    <property type="entry name" value="F-box_dom"/>
</dbReference>
<accession>A0AAN6Y3V4</accession>
<proteinExistence type="predicted"/>
<gene>
    <name evidence="3" type="ORF">QBC37DRAFT_466322</name>
</gene>
<feature type="domain" description="F-box" evidence="2">
    <location>
        <begin position="36"/>
        <end position="81"/>
    </location>
</feature>
<dbReference type="Gene3D" id="1.20.1280.50">
    <property type="match status" value="1"/>
</dbReference>
<comment type="caution">
    <text evidence="3">The sequence shown here is derived from an EMBL/GenBank/DDBJ whole genome shotgun (WGS) entry which is preliminary data.</text>
</comment>
<feature type="region of interest" description="Disordered" evidence="1">
    <location>
        <begin position="1"/>
        <end position="20"/>
    </location>
</feature>
<dbReference type="EMBL" id="MU858133">
    <property type="protein sequence ID" value="KAK4212178.1"/>
    <property type="molecule type" value="Genomic_DNA"/>
</dbReference>